<dbReference type="AlphaFoldDB" id="A0A4Z1CIN3"/>
<dbReference type="EMBL" id="SRPG01000415">
    <property type="protein sequence ID" value="TGN40851.1"/>
    <property type="molecule type" value="Genomic_DNA"/>
</dbReference>
<evidence type="ECO:0000313" key="2">
    <source>
        <dbReference type="EMBL" id="TGN40851.1"/>
    </source>
</evidence>
<comment type="caution">
    <text evidence="2">The sequence shown here is derived from an EMBL/GenBank/DDBJ whole genome shotgun (WGS) entry which is preliminary data.</text>
</comment>
<dbReference type="GO" id="GO:0016757">
    <property type="term" value="F:glycosyltransferase activity"/>
    <property type="evidence" value="ECO:0007669"/>
    <property type="project" value="InterPro"/>
</dbReference>
<keyword evidence="3" id="KW-1185">Reference proteome</keyword>
<proteinExistence type="predicted"/>
<dbReference type="Pfam" id="PF00534">
    <property type="entry name" value="Glycos_transf_1"/>
    <property type="match status" value="1"/>
</dbReference>
<dbReference type="OrthoDB" id="9790710at2"/>
<reference evidence="2 3" key="1">
    <citation type="submission" date="2019-03" db="EMBL/GenBank/DDBJ databases">
        <authorList>
            <person name="Li J."/>
        </authorList>
    </citation>
    <scope>NUCLEOTIDE SEQUENCE [LARGE SCALE GENOMIC DNA]</scope>
    <source>
        <strain evidence="2 3">3058</strain>
    </source>
</reference>
<dbReference type="Gene3D" id="3.40.50.2000">
    <property type="entry name" value="Glycogen Phosphorylase B"/>
    <property type="match status" value="2"/>
</dbReference>
<keyword evidence="2" id="KW-0808">Transferase</keyword>
<gene>
    <name evidence="2" type="ORF">E4L95_21640</name>
</gene>
<dbReference type="InterPro" id="IPR001296">
    <property type="entry name" value="Glyco_trans_1"/>
</dbReference>
<accession>A0A4Z1CIN3</accession>
<organism evidence="2 3">
    <name type="scientific">Paracoccus liaowanqingii</name>
    <dbReference type="NCBI Taxonomy" id="2560053"/>
    <lineage>
        <taxon>Bacteria</taxon>
        <taxon>Pseudomonadati</taxon>
        <taxon>Pseudomonadota</taxon>
        <taxon>Alphaproteobacteria</taxon>
        <taxon>Rhodobacterales</taxon>
        <taxon>Paracoccaceae</taxon>
        <taxon>Paracoccus</taxon>
    </lineage>
</organism>
<sequence>MIPAAVHPDLLEASRQASPLVNRRPDRLLWFASWEARKGSWYVPGAFRAIRAHHPQTRLAIGGVGRAEADLLSWFHERDRDHIDVLPRLTIPEQVDRFSASSIFLFPSLSEGFGLALVEAMVFGMAAVTTNTAFGGDWLTDGQDARVVFPSSEHVARAVISLIGSDEIRVRIAQAGQNLARSFTLDRMTDAYEEAFLILRHSLRSRAS</sequence>
<feature type="domain" description="Glycosyl transferase family 1" evidence="1">
    <location>
        <begin position="29"/>
        <end position="178"/>
    </location>
</feature>
<dbReference type="CDD" id="cd03801">
    <property type="entry name" value="GT4_PimA-like"/>
    <property type="match status" value="1"/>
</dbReference>
<dbReference type="Proteomes" id="UP000297972">
    <property type="component" value="Unassembled WGS sequence"/>
</dbReference>
<dbReference type="PANTHER" id="PTHR12526">
    <property type="entry name" value="GLYCOSYLTRANSFERASE"/>
    <property type="match status" value="1"/>
</dbReference>
<protein>
    <submittedName>
        <fullName evidence="2">Glycosyltransferase</fullName>
    </submittedName>
</protein>
<name>A0A4Z1CIN3_9RHOB</name>
<evidence type="ECO:0000313" key="3">
    <source>
        <dbReference type="Proteomes" id="UP000297972"/>
    </source>
</evidence>
<evidence type="ECO:0000259" key="1">
    <source>
        <dbReference type="Pfam" id="PF00534"/>
    </source>
</evidence>
<dbReference type="SUPFAM" id="SSF53756">
    <property type="entry name" value="UDP-Glycosyltransferase/glycogen phosphorylase"/>
    <property type="match status" value="1"/>
</dbReference>